<dbReference type="PANTHER" id="PTHR23183:SF0">
    <property type="entry name" value="NUCLEOLAR PROTEIN 14"/>
    <property type="match status" value="1"/>
</dbReference>
<evidence type="ECO:0000256" key="1">
    <source>
        <dbReference type="ARBA" id="ARBA00004604"/>
    </source>
</evidence>
<accession>A0A146KG70</accession>
<name>A0A146KG70_9EUKA</name>
<keyword evidence="3" id="KW-0690">Ribosome biogenesis</keyword>
<feature type="region of interest" description="Disordered" evidence="8">
    <location>
        <begin position="1"/>
        <end position="34"/>
    </location>
</feature>
<evidence type="ECO:0000313" key="9">
    <source>
        <dbReference type="EMBL" id="JAP95702.1"/>
    </source>
</evidence>
<dbReference type="Pfam" id="PF04147">
    <property type="entry name" value="Nop14"/>
    <property type="match status" value="1"/>
</dbReference>
<protein>
    <submittedName>
        <fullName evidence="9">Uncharacterized protein</fullName>
    </submittedName>
</protein>
<keyword evidence="4" id="KW-0698">rRNA processing</keyword>
<organism evidence="9">
    <name type="scientific">Trepomonas sp. PC1</name>
    <dbReference type="NCBI Taxonomy" id="1076344"/>
    <lineage>
        <taxon>Eukaryota</taxon>
        <taxon>Metamonada</taxon>
        <taxon>Diplomonadida</taxon>
        <taxon>Hexamitidae</taxon>
        <taxon>Hexamitinae</taxon>
        <taxon>Trepomonas</taxon>
    </lineage>
</organism>
<comment type="similarity">
    <text evidence="2">Belongs to the NOP14 family.</text>
</comment>
<evidence type="ECO:0000256" key="8">
    <source>
        <dbReference type="SAM" id="MobiDB-lite"/>
    </source>
</evidence>
<gene>
    <name evidence="9" type="ORF">TPC1_11211</name>
</gene>
<evidence type="ECO:0000256" key="4">
    <source>
        <dbReference type="ARBA" id="ARBA00022552"/>
    </source>
</evidence>
<dbReference type="GO" id="GO:0032040">
    <property type="term" value="C:small-subunit processome"/>
    <property type="evidence" value="ECO:0007669"/>
    <property type="project" value="InterPro"/>
</dbReference>
<dbReference type="InterPro" id="IPR007276">
    <property type="entry name" value="Nop14"/>
</dbReference>
<feature type="compositionally biased region" description="Polar residues" evidence="8">
    <location>
        <begin position="21"/>
        <end position="34"/>
    </location>
</feature>
<sequence length="633" mass="74832">MARTKDVNVKSRIDKAKQRLGITNQNPFNATHQKPRNTVLNKKHAHSIKNAPQQQKPKFEAIEDERPSNVPQFQANMKLTEQIRQELPHQESLKIDSKQKSTQEIYMEIMQKSKQAKKERQMLKSELEDKIKQLDDKFSKSVRSVMPTRVQFGNDLKRQFSNQLENIQGQMIKAGAAATKEDAVRQGNVKLQELDKHQPKFKPSIVQKGGDDEEQQFIIDPEFEQNEAEGDANIQNEENEIEIDLQVPQLQQFSAALQKIKFILPVPASYEEFSQMLNSVEPQEEILVLDRLIKTNSTMIDKSNAPQIEQLIQYLITKILSNSQISEQRIDSEVRCLRHCCEELPQYAAGQFNGQFLKFTSDFQQFYVQNGYYPAISVQFLILLRTFQICFFMLEDCQLQQNFFLVLQQMVFKSSLKNNIQFIRYLFLLKILLCECIQTDRFDSGLLFGYQRLLNIEKEGDNEIEFQYLISCKLECGAVINQEIRKDVKFLFQIFKMNFESLPPSLGQLLFNEDFDELNLVQEFDEFEVYQQNEFIFYNRSVNFLQEKQYQIKELDPLVMKNFNPHKTNFLDIDKQKQKIEQKKEKRKEKDEFRKQIRDVKKVMLQKQTDQIQRSLKLKKAKTQRMEEWHREK</sequence>
<dbReference type="PANTHER" id="PTHR23183">
    <property type="entry name" value="NOP14"/>
    <property type="match status" value="1"/>
</dbReference>
<dbReference type="AlphaFoldDB" id="A0A146KG70"/>
<evidence type="ECO:0000256" key="5">
    <source>
        <dbReference type="ARBA" id="ARBA00023242"/>
    </source>
</evidence>
<proteinExistence type="inferred from homology"/>
<reference evidence="9" key="1">
    <citation type="submission" date="2015-07" db="EMBL/GenBank/DDBJ databases">
        <title>Adaptation to a free-living lifestyle via gene acquisitions in the diplomonad Trepomonas sp. PC1.</title>
        <authorList>
            <person name="Xu F."/>
            <person name="Jerlstrom-Hultqvist J."/>
            <person name="Kolisko M."/>
            <person name="Simpson A.G.B."/>
            <person name="Roger A.J."/>
            <person name="Svard S.G."/>
            <person name="Andersson J.O."/>
        </authorList>
    </citation>
    <scope>NUCLEOTIDE SEQUENCE</scope>
    <source>
        <strain evidence="9">PC1</strain>
    </source>
</reference>
<feature type="compositionally biased region" description="Basic and acidic residues" evidence="8">
    <location>
        <begin position="1"/>
        <end position="17"/>
    </location>
</feature>
<dbReference type="GO" id="GO:0030490">
    <property type="term" value="P:maturation of SSU-rRNA"/>
    <property type="evidence" value="ECO:0007669"/>
    <property type="project" value="TreeGrafter"/>
</dbReference>
<evidence type="ECO:0000256" key="3">
    <source>
        <dbReference type="ARBA" id="ARBA00022517"/>
    </source>
</evidence>
<feature type="coiled-coil region" evidence="7">
    <location>
        <begin position="576"/>
        <end position="603"/>
    </location>
</feature>
<keyword evidence="7" id="KW-0175">Coiled coil</keyword>
<comment type="function">
    <text evidence="6">Involved in nucleolar processing of pre-18S ribosomal RNA. Has a role in the nuclear export of 40S pre-ribosomal subunit to the cytoplasm.</text>
</comment>
<dbReference type="EMBL" id="GDID01000904">
    <property type="protein sequence ID" value="JAP95702.1"/>
    <property type="molecule type" value="Transcribed_RNA"/>
</dbReference>
<keyword evidence="5" id="KW-0539">Nucleus</keyword>
<dbReference type="GO" id="GO:0030692">
    <property type="term" value="C:Noc4p-Nop14p complex"/>
    <property type="evidence" value="ECO:0007669"/>
    <property type="project" value="TreeGrafter"/>
</dbReference>
<evidence type="ECO:0000256" key="7">
    <source>
        <dbReference type="SAM" id="Coils"/>
    </source>
</evidence>
<feature type="coiled-coil region" evidence="7">
    <location>
        <begin position="106"/>
        <end position="137"/>
    </location>
</feature>
<evidence type="ECO:0000256" key="2">
    <source>
        <dbReference type="ARBA" id="ARBA00007466"/>
    </source>
</evidence>
<evidence type="ECO:0000256" key="6">
    <source>
        <dbReference type="ARBA" id="ARBA00024695"/>
    </source>
</evidence>
<comment type="subcellular location">
    <subcellularLocation>
        <location evidence="1">Nucleus</location>
        <location evidence="1">Nucleolus</location>
    </subcellularLocation>
</comment>